<accession>A0A2K2DBC0</accession>
<keyword evidence="3" id="KW-1185">Reference proteome</keyword>
<protein>
    <submittedName>
        <fullName evidence="1 2">Uncharacterized protein</fullName>
    </submittedName>
</protein>
<sequence>MATASKPVHDHYRASVSCQLGLQCGLFLCSPPSRPCSFSGEDAELEQPPPCCAARRSSTHARARCCPHALLRRTPLVSLLARVPRAVAPRGPARPVPCCSGRPRAAALVAGTPHVRPRAPGAPTPCGAPSPVALVARTPPLAGVPPHRTCCCSGRQRAGAPPPCCCPIARPPCSSARPRAPAPCCAPPRLMLARPSLVSLLVRELLLRAPLRRRAALRRPRR</sequence>
<evidence type="ECO:0000313" key="2">
    <source>
        <dbReference type="EnsemblPlants" id="PNT71561"/>
    </source>
</evidence>
<dbReference type="EnsemblPlants" id="PNT71561">
    <property type="protein sequence ID" value="PNT71561"/>
    <property type="gene ID" value="BRADI_2g31515v3"/>
</dbReference>
<gene>
    <name evidence="1" type="ORF">BRADI_2g31515v3</name>
</gene>
<reference evidence="2" key="3">
    <citation type="submission" date="2018-08" db="UniProtKB">
        <authorList>
            <consortium name="EnsemblPlants"/>
        </authorList>
    </citation>
    <scope>IDENTIFICATION</scope>
    <source>
        <strain evidence="2">cv. Bd21</strain>
    </source>
</reference>
<dbReference type="Gramene" id="PNT71561">
    <property type="protein sequence ID" value="PNT71561"/>
    <property type="gene ID" value="BRADI_2g31515v3"/>
</dbReference>
<reference evidence="1 2" key="1">
    <citation type="journal article" date="2010" name="Nature">
        <title>Genome sequencing and analysis of the model grass Brachypodium distachyon.</title>
        <authorList>
            <consortium name="International Brachypodium Initiative"/>
        </authorList>
    </citation>
    <scope>NUCLEOTIDE SEQUENCE [LARGE SCALE GENOMIC DNA]</scope>
    <source>
        <strain evidence="1 2">Bd21</strain>
    </source>
</reference>
<dbReference type="Proteomes" id="UP000008810">
    <property type="component" value="Chromosome 2"/>
</dbReference>
<dbReference type="EMBL" id="CM000881">
    <property type="protein sequence ID" value="PNT71561.1"/>
    <property type="molecule type" value="Genomic_DNA"/>
</dbReference>
<organism evidence="1">
    <name type="scientific">Brachypodium distachyon</name>
    <name type="common">Purple false brome</name>
    <name type="synonym">Trachynia distachya</name>
    <dbReference type="NCBI Taxonomy" id="15368"/>
    <lineage>
        <taxon>Eukaryota</taxon>
        <taxon>Viridiplantae</taxon>
        <taxon>Streptophyta</taxon>
        <taxon>Embryophyta</taxon>
        <taxon>Tracheophyta</taxon>
        <taxon>Spermatophyta</taxon>
        <taxon>Magnoliopsida</taxon>
        <taxon>Liliopsida</taxon>
        <taxon>Poales</taxon>
        <taxon>Poaceae</taxon>
        <taxon>BOP clade</taxon>
        <taxon>Pooideae</taxon>
        <taxon>Stipodae</taxon>
        <taxon>Brachypodieae</taxon>
        <taxon>Brachypodium</taxon>
    </lineage>
</organism>
<proteinExistence type="predicted"/>
<evidence type="ECO:0000313" key="1">
    <source>
        <dbReference type="EMBL" id="PNT71561.1"/>
    </source>
</evidence>
<dbReference type="InParanoid" id="A0A2K2DBC0"/>
<name>A0A2K2DBC0_BRADI</name>
<reference evidence="1" key="2">
    <citation type="submission" date="2017-06" db="EMBL/GenBank/DDBJ databases">
        <title>WGS assembly of Brachypodium distachyon.</title>
        <authorList>
            <consortium name="The International Brachypodium Initiative"/>
            <person name="Lucas S."/>
            <person name="Harmon-Smith M."/>
            <person name="Lail K."/>
            <person name="Tice H."/>
            <person name="Grimwood J."/>
            <person name="Bruce D."/>
            <person name="Barry K."/>
            <person name="Shu S."/>
            <person name="Lindquist E."/>
            <person name="Wang M."/>
            <person name="Pitluck S."/>
            <person name="Vogel J.P."/>
            <person name="Garvin D.F."/>
            <person name="Mockler T.C."/>
            <person name="Schmutz J."/>
            <person name="Rokhsar D."/>
            <person name="Bevan M.W."/>
        </authorList>
    </citation>
    <scope>NUCLEOTIDE SEQUENCE</scope>
    <source>
        <strain evidence="1">Bd21</strain>
    </source>
</reference>
<dbReference type="AlphaFoldDB" id="A0A2K2DBC0"/>
<evidence type="ECO:0000313" key="3">
    <source>
        <dbReference type="Proteomes" id="UP000008810"/>
    </source>
</evidence>